<proteinExistence type="predicted"/>
<accession>A0A5K1BKF3</accession>
<reference evidence="1" key="1">
    <citation type="submission" date="2019-09" db="EMBL/GenBank/DDBJ databases">
        <authorList>
            <person name="Zhang L."/>
        </authorList>
    </citation>
    <scope>NUCLEOTIDE SEQUENCE</scope>
</reference>
<gene>
    <name evidence="1" type="ORF">NYM_LOCUS14727</name>
</gene>
<dbReference type="EMBL" id="LR721781">
    <property type="protein sequence ID" value="VVW15341.1"/>
    <property type="molecule type" value="Genomic_DNA"/>
</dbReference>
<protein>
    <submittedName>
        <fullName evidence="1">Uncharacterized protein</fullName>
    </submittedName>
</protein>
<dbReference type="AlphaFoldDB" id="A0A5K1BKF3"/>
<sequence>MIVGLVNTNSCCPTIHNNY</sequence>
<organism evidence="1">
    <name type="scientific">Nymphaea colorata</name>
    <name type="common">pocket water lily</name>
    <dbReference type="NCBI Taxonomy" id="210225"/>
    <lineage>
        <taxon>Eukaryota</taxon>
        <taxon>Viridiplantae</taxon>
        <taxon>Streptophyta</taxon>
        <taxon>Embryophyta</taxon>
        <taxon>Tracheophyta</taxon>
        <taxon>Spermatophyta</taxon>
        <taxon>Magnoliopsida</taxon>
        <taxon>Nymphaeales</taxon>
        <taxon>Nymphaeaceae</taxon>
        <taxon>Nymphaea</taxon>
    </lineage>
</organism>
<name>A0A5K1BKF3_9MAGN</name>
<evidence type="ECO:0000313" key="1">
    <source>
        <dbReference type="EMBL" id="VVW15341.1"/>
    </source>
</evidence>